<feature type="transmembrane region" description="Helical" evidence="1">
    <location>
        <begin position="43"/>
        <end position="60"/>
    </location>
</feature>
<proteinExistence type="predicted"/>
<gene>
    <name evidence="2" type="ORF">WAB15_19575</name>
</gene>
<keyword evidence="1" id="KW-0812">Transmembrane</keyword>
<keyword evidence="1" id="KW-1133">Transmembrane helix</keyword>
<evidence type="ECO:0000313" key="3">
    <source>
        <dbReference type="Proteomes" id="UP001626628"/>
    </source>
</evidence>
<name>A0ABZ2QSZ4_9ACTN</name>
<keyword evidence="1" id="KW-0472">Membrane</keyword>
<reference evidence="2 3" key="1">
    <citation type="submission" date="2024-03" db="EMBL/GenBank/DDBJ databases">
        <title>The complete genome of Streptomyces sirii sp.nov.</title>
        <authorList>
            <person name="Zakalyukina Y.V."/>
            <person name="Belik A.R."/>
            <person name="Biryukov M.V."/>
            <person name="Baturina O.A."/>
            <person name="Kabilov M.R."/>
        </authorList>
    </citation>
    <scope>NUCLEOTIDE SEQUENCE [LARGE SCALE GENOMIC DNA]</scope>
    <source>
        <strain evidence="2 3">BP-8</strain>
    </source>
</reference>
<keyword evidence="3" id="KW-1185">Reference proteome</keyword>
<evidence type="ECO:0000256" key="1">
    <source>
        <dbReference type="SAM" id="Phobius"/>
    </source>
</evidence>
<evidence type="ECO:0000313" key="2">
    <source>
        <dbReference type="EMBL" id="WXK78022.1"/>
    </source>
</evidence>
<dbReference type="Proteomes" id="UP001626628">
    <property type="component" value="Chromosome"/>
</dbReference>
<dbReference type="EMBL" id="CP147982">
    <property type="protein sequence ID" value="WXK78022.1"/>
    <property type="molecule type" value="Genomic_DNA"/>
</dbReference>
<sequence length="77" mass="7961">MDKGIRRIAGGLLTVAGIALGAWLVFGAPHDWEGAGERLLKLAMGLGSTGAITGGARLIFWQPESELARSAEEAAAE</sequence>
<dbReference type="RefSeq" id="WP_407287024.1">
    <property type="nucleotide sequence ID" value="NZ_CP147982.1"/>
</dbReference>
<protein>
    <submittedName>
        <fullName evidence="2">Uncharacterized protein</fullName>
    </submittedName>
</protein>
<accession>A0ABZ2QSZ4</accession>
<organism evidence="2 3">
    <name type="scientific">Streptomyces sirii</name>
    <dbReference type="NCBI Taxonomy" id="3127701"/>
    <lineage>
        <taxon>Bacteria</taxon>
        <taxon>Bacillati</taxon>
        <taxon>Actinomycetota</taxon>
        <taxon>Actinomycetes</taxon>
        <taxon>Kitasatosporales</taxon>
        <taxon>Streptomycetaceae</taxon>
        <taxon>Streptomyces</taxon>
    </lineage>
</organism>